<proteinExistence type="predicted"/>
<name>A0A5D4TIR6_9BACI</name>
<evidence type="ECO:0000313" key="3">
    <source>
        <dbReference type="Proteomes" id="UP000324517"/>
    </source>
</evidence>
<evidence type="ECO:0000256" key="1">
    <source>
        <dbReference type="SAM" id="SignalP"/>
    </source>
</evidence>
<comment type="caution">
    <text evidence="2">The sequence shown here is derived from an EMBL/GenBank/DDBJ whole genome shotgun (WGS) entry which is preliminary data.</text>
</comment>
<dbReference type="EMBL" id="VTET01000001">
    <property type="protein sequence ID" value="TYS74708.1"/>
    <property type="molecule type" value="Genomic_DNA"/>
</dbReference>
<reference evidence="2 3" key="1">
    <citation type="submission" date="2019-08" db="EMBL/GenBank/DDBJ databases">
        <title>Bacillus genomes from the desert of Cuatro Cienegas, Coahuila.</title>
        <authorList>
            <person name="Olmedo-Alvarez G."/>
        </authorList>
    </citation>
    <scope>NUCLEOTIDE SEQUENCE [LARGE SCALE GENOMIC DNA]</scope>
    <source>
        <strain evidence="2 3">CH98b_3T</strain>
    </source>
</reference>
<dbReference type="OrthoDB" id="2654667at2"/>
<keyword evidence="1" id="KW-0732">Signal</keyword>
<accession>A0A5D4TIR6</accession>
<sequence length="171" mass="18999">MKKLALVASCMLVLTVGCSNTETQNNAAQHSEEEHHHNEKPSFFQGDLREETASVKELPAFLKDKPEDMQLIYSAAAQHKEVLEYIPCYCGCGTSAGHKSSYNCFVYENKEDGSLVWDDHGTRCGVCLEIAATSVMEYSKGKSVKEIRHMIDEAYKEGYSTPTPTPEPENG</sequence>
<dbReference type="PROSITE" id="PS51257">
    <property type="entry name" value="PROKAR_LIPOPROTEIN"/>
    <property type="match status" value="1"/>
</dbReference>
<dbReference type="Pfam" id="PF13798">
    <property type="entry name" value="PCYCGC"/>
    <property type="match status" value="1"/>
</dbReference>
<evidence type="ECO:0008006" key="4">
    <source>
        <dbReference type="Google" id="ProtNLM"/>
    </source>
</evidence>
<feature type="chain" id="PRO_5039458445" description="Lipoprotein" evidence="1">
    <location>
        <begin position="22"/>
        <end position="171"/>
    </location>
</feature>
<protein>
    <recommendedName>
        <fullName evidence="4">Lipoprotein</fullName>
    </recommendedName>
</protein>
<dbReference type="Proteomes" id="UP000324517">
    <property type="component" value="Unassembled WGS sequence"/>
</dbReference>
<dbReference type="RefSeq" id="WP_148978388.1">
    <property type="nucleotide sequence ID" value="NZ_JBNIKO010000008.1"/>
</dbReference>
<feature type="signal peptide" evidence="1">
    <location>
        <begin position="1"/>
        <end position="21"/>
    </location>
</feature>
<dbReference type="AlphaFoldDB" id="A0A5D4TIR6"/>
<organism evidence="2 3">
    <name type="scientific">Sutcliffiella horikoshii</name>
    <dbReference type="NCBI Taxonomy" id="79883"/>
    <lineage>
        <taxon>Bacteria</taxon>
        <taxon>Bacillati</taxon>
        <taxon>Bacillota</taxon>
        <taxon>Bacilli</taxon>
        <taxon>Bacillales</taxon>
        <taxon>Bacillaceae</taxon>
        <taxon>Sutcliffiella</taxon>
    </lineage>
</organism>
<evidence type="ECO:0000313" key="2">
    <source>
        <dbReference type="EMBL" id="TYS74708.1"/>
    </source>
</evidence>
<gene>
    <name evidence="2" type="ORF">FZC75_03170</name>
</gene>
<dbReference type="InterPro" id="IPR025673">
    <property type="entry name" value="PCYCGC"/>
</dbReference>